<dbReference type="GO" id="GO:0020037">
    <property type="term" value="F:heme binding"/>
    <property type="evidence" value="ECO:0007669"/>
    <property type="project" value="InterPro"/>
</dbReference>
<feature type="topological domain" description="Cytoplasmic" evidence="12">
    <location>
        <begin position="1"/>
        <end position="7"/>
    </location>
</feature>
<evidence type="ECO:0000256" key="2">
    <source>
        <dbReference type="ARBA" id="ARBA00022475"/>
    </source>
</evidence>
<evidence type="ECO:0000313" key="14">
    <source>
        <dbReference type="EMBL" id="RKF06703.1"/>
    </source>
</evidence>
<comment type="subcellular location">
    <subcellularLocation>
        <location evidence="1">Cell inner membrane</location>
    </subcellularLocation>
    <subcellularLocation>
        <location evidence="12">Cell membrane</location>
        <topology evidence="12">Single-pass type II membrane protein</topology>
    </subcellularLocation>
</comment>
<evidence type="ECO:0000256" key="1">
    <source>
        <dbReference type="ARBA" id="ARBA00004533"/>
    </source>
</evidence>
<keyword evidence="6 12" id="KW-0201">Cytochrome c-type biogenesis</keyword>
<sequence length="157" mass="16761">MTRKQKRFAVIFSALAVLGGAVALVLTGLSEQVTFFRTPTDIVSTASASENEGRLRLGGLVVMGSVETLDDAAVRFAIEDANHAVTVRYAGILPDLFREGQGIVAEGTLQPDGTFRADTVLAKHDETYMPREVADALKEQGVWKGEASGETPASSDY</sequence>
<evidence type="ECO:0000256" key="4">
    <source>
        <dbReference type="ARBA" id="ARBA00022692"/>
    </source>
</evidence>
<reference evidence="14 15" key="1">
    <citation type="journal article" date="2018" name="Int. J. Syst. Bacteriol.">
        <title>Oceaniradius stylonemae gen. nov., sp. nov., isolated from a red alga, Stylonema cornu-cervi.</title>
        <authorList>
            <person name="Jeong S."/>
        </authorList>
    </citation>
    <scope>NUCLEOTIDE SEQUENCE [LARGE SCALE GENOMIC DNA]</scope>
    <source>
        <strain evidence="14 15">StC1</strain>
    </source>
</reference>
<evidence type="ECO:0000256" key="6">
    <source>
        <dbReference type="ARBA" id="ARBA00022748"/>
    </source>
</evidence>
<evidence type="ECO:0000256" key="10">
    <source>
        <dbReference type="ARBA" id="ARBA00023136"/>
    </source>
</evidence>
<protein>
    <recommendedName>
        <fullName evidence="12">Cytochrome c-type biogenesis protein CcmE</fullName>
    </recommendedName>
    <alternativeName>
        <fullName evidence="12">Cytochrome c maturation protein E</fullName>
    </alternativeName>
    <alternativeName>
        <fullName evidence="12">Heme chaperone CcmE</fullName>
    </alternativeName>
</protein>
<keyword evidence="15" id="KW-1185">Reference proteome</keyword>
<dbReference type="GO" id="GO:0017004">
    <property type="term" value="P:cytochrome complex assembly"/>
    <property type="evidence" value="ECO:0007669"/>
    <property type="project" value="UniProtKB-KW"/>
</dbReference>
<evidence type="ECO:0000256" key="7">
    <source>
        <dbReference type="ARBA" id="ARBA00022968"/>
    </source>
</evidence>
<feature type="topological domain" description="Extracellular" evidence="12">
    <location>
        <begin position="29"/>
        <end position="157"/>
    </location>
</feature>
<evidence type="ECO:0000256" key="8">
    <source>
        <dbReference type="ARBA" id="ARBA00022989"/>
    </source>
</evidence>
<keyword evidence="10 12" id="KW-0472">Membrane</keyword>
<dbReference type="PANTHER" id="PTHR34128:SF2">
    <property type="entry name" value="CYTOCHROME C-TYPE BIOGENESIS PROTEIN CCME HOMOLOG, MITOCHONDRIAL"/>
    <property type="match status" value="1"/>
</dbReference>
<keyword evidence="4 12" id="KW-0812">Transmembrane</keyword>
<keyword evidence="9 12" id="KW-0408">Iron</keyword>
<proteinExistence type="inferred from homology"/>
<dbReference type="InterPro" id="IPR004329">
    <property type="entry name" value="CcmE"/>
</dbReference>
<dbReference type="RefSeq" id="WP_109767282.1">
    <property type="nucleotide sequence ID" value="NZ_CP159474.1"/>
</dbReference>
<evidence type="ECO:0000256" key="9">
    <source>
        <dbReference type="ARBA" id="ARBA00023004"/>
    </source>
</evidence>
<keyword evidence="8 12" id="KW-1133">Transmembrane helix</keyword>
<dbReference type="Pfam" id="PF03100">
    <property type="entry name" value="CcmE"/>
    <property type="match status" value="1"/>
</dbReference>
<keyword evidence="5 12" id="KW-0479">Metal-binding</keyword>
<gene>
    <name evidence="12 14" type="primary">ccmE</name>
    <name evidence="12" type="synonym">cycJ</name>
    <name evidence="14" type="ORF">DEM25_010670</name>
</gene>
<keyword evidence="7 12" id="KW-0735">Signal-anchor</keyword>
<dbReference type="InterPro" id="IPR036127">
    <property type="entry name" value="CcmE-like_sf"/>
</dbReference>
<dbReference type="InterPro" id="IPR012340">
    <property type="entry name" value="NA-bd_OB-fold"/>
</dbReference>
<comment type="similarity">
    <text evidence="12">Belongs to the CcmE/CycJ family.</text>
</comment>
<evidence type="ECO:0000256" key="3">
    <source>
        <dbReference type="ARBA" id="ARBA00022617"/>
    </source>
</evidence>
<evidence type="ECO:0000256" key="5">
    <source>
        <dbReference type="ARBA" id="ARBA00022723"/>
    </source>
</evidence>
<keyword evidence="2 12" id="KW-1003">Cell membrane</keyword>
<dbReference type="OrthoDB" id="9793584at2"/>
<dbReference type="AlphaFoldDB" id="A0A3A8ALD9"/>
<comment type="function">
    <text evidence="11 12">Heme chaperone required for the biogenesis of c-type cytochromes. Transiently binds heme delivered by CcmC and transfers the heme to apo-cytochromes in a process facilitated by CcmF and CcmH.</text>
</comment>
<dbReference type="FunFam" id="2.40.50.140:FF:000104">
    <property type="entry name" value="Cytochrome c-type biogenesis protein CcmE"/>
    <property type="match status" value="1"/>
</dbReference>
<feature type="binding site" description="axial binding residue" evidence="12 13">
    <location>
        <position position="128"/>
    </location>
    <ligand>
        <name>heme</name>
        <dbReference type="ChEBI" id="CHEBI:30413"/>
    </ligand>
    <ligandPart>
        <name>Fe</name>
        <dbReference type="ChEBI" id="CHEBI:18248"/>
    </ligandPart>
</feature>
<dbReference type="GO" id="GO:0005886">
    <property type="term" value="C:plasma membrane"/>
    <property type="evidence" value="ECO:0007669"/>
    <property type="project" value="UniProtKB-SubCell"/>
</dbReference>
<dbReference type="SUPFAM" id="SSF82093">
    <property type="entry name" value="Heme chaperone CcmE"/>
    <property type="match status" value="1"/>
</dbReference>
<dbReference type="GO" id="GO:0046872">
    <property type="term" value="F:metal ion binding"/>
    <property type="evidence" value="ECO:0007669"/>
    <property type="project" value="UniProtKB-KW"/>
</dbReference>
<evidence type="ECO:0000256" key="11">
    <source>
        <dbReference type="ARBA" id="ARBA00056663"/>
    </source>
</evidence>
<accession>A0A3A8ALD9</accession>
<dbReference type="Proteomes" id="UP000246132">
    <property type="component" value="Unassembled WGS sequence"/>
</dbReference>
<evidence type="ECO:0000256" key="13">
    <source>
        <dbReference type="PIRSR" id="PIRSR604329-50"/>
    </source>
</evidence>
<keyword evidence="3 12" id="KW-0349">Heme</keyword>
<comment type="caution">
    <text evidence="14">The sequence shown here is derived from an EMBL/GenBank/DDBJ whole genome shotgun (WGS) entry which is preliminary data.</text>
</comment>
<organism evidence="14 15">
    <name type="scientific">Oceaniradius stylonematis</name>
    <dbReference type="NCBI Taxonomy" id="2184161"/>
    <lineage>
        <taxon>Bacteria</taxon>
        <taxon>Pseudomonadati</taxon>
        <taxon>Pseudomonadota</taxon>
        <taxon>Alphaproteobacteria</taxon>
        <taxon>Hyphomicrobiales</taxon>
        <taxon>Ahrensiaceae</taxon>
        <taxon>Oceaniradius</taxon>
    </lineage>
</organism>
<evidence type="ECO:0000256" key="12">
    <source>
        <dbReference type="HAMAP-Rule" id="MF_01959"/>
    </source>
</evidence>
<dbReference type="Gene3D" id="2.40.50.140">
    <property type="entry name" value="Nucleic acid-binding proteins"/>
    <property type="match status" value="1"/>
</dbReference>
<dbReference type="NCBIfam" id="NF009731">
    <property type="entry name" value="PRK13254.1-5"/>
    <property type="match status" value="1"/>
</dbReference>
<dbReference type="NCBIfam" id="NF009727">
    <property type="entry name" value="PRK13254.1-1"/>
    <property type="match status" value="1"/>
</dbReference>
<dbReference type="EMBL" id="QFWV02000006">
    <property type="protein sequence ID" value="RKF06703.1"/>
    <property type="molecule type" value="Genomic_DNA"/>
</dbReference>
<dbReference type="GO" id="GO:0017003">
    <property type="term" value="P:protein-heme linkage"/>
    <property type="evidence" value="ECO:0007669"/>
    <property type="project" value="UniProtKB-UniRule"/>
</dbReference>
<evidence type="ECO:0000313" key="15">
    <source>
        <dbReference type="Proteomes" id="UP000246132"/>
    </source>
</evidence>
<dbReference type="PANTHER" id="PTHR34128">
    <property type="entry name" value="CYTOCHROME C-TYPE BIOGENESIS PROTEIN CCME HOMOLOG, MITOCHONDRIAL"/>
    <property type="match status" value="1"/>
</dbReference>
<feature type="binding site" description="covalent" evidence="12 13">
    <location>
        <position position="124"/>
    </location>
    <ligand>
        <name>heme</name>
        <dbReference type="ChEBI" id="CHEBI:30413"/>
    </ligand>
</feature>
<name>A0A3A8ALD9_9HYPH</name>
<dbReference type="HAMAP" id="MF_01959">
    <property type="entry name" value="CcmE"/>
    <property type="match status" value="1"/>
</dbReference>